<dbReference type="GO" id="GO:0003676">
    <property type="term" value="F:nucleic acid binding"/>
    <property type="evidence" value="ECO:0007669"/>
    <property type="project" value="InterPro"/>
</dbReference>
<dbReference type="AlphaFoldDB" id="A0A9P0DMK3"/>
<evidence type="ECO:0000259" key="8">
    <source>
        <dbReference type="SMART" id="SM00479"/>
    </source>
</evidence>
<evidence type="ECO:0000256" key="7">
    <source>
        <dbReference type="SAM" id="MobiDB-lite"/>
    </source>
</evidence>
<dbReference type="SMART" id="SM00479">
    <property type="entry name" value="EXOIII"/>
    <property type="match status" value="1"/>
</dbReference>
<evidence type="ECO:0000256" key="5">
    <source>
        <dbReference type="ARBA" id="ARBA00022839"/>
    </source>
</evidence>
<dbReference type="CDD" id="cd06145">
    <property type="entry name" value="REX1_like"/>
    <property type="match status" value="1"/>
</dbReference>
<dbReference type="FunFam" id="3.30.420.10:FF:000019">
    <property type="entry name" value="RNA exonuclease NEF-sp"/>
    <property type="match status" value="1"/>
</dbReference>
<dbReference type="InterPro" id="IPR012337">
    <property type="entry name" value="RNaseH-like_sf"/>
</dbReference>
<keyword evidence="4" id="KW-0378">Hydrolase</keyword>
<evidence type="ECO:0000256" key="2">
    <source>
        <dbReference type="ARBA" id="ARBA00006357"/>
    </source>
</evidence>
<evidence type="ECO:0000256" key="3">
    <source>
        <dbReference type="ARBA" id="ARBA00022722"/>
    </source>
</evidence>
<keyword evidence="5" id="KW-0269">Exonuclease</keyword>
<feature type="compositionally biased region" description="Basic and acidic residues" evidence="7">
    <location>
        <begin position="62"/>
        <end position="95"/>
    </location>
</feature>
<dbReference type="EMBL" id="OU892281">
    <property type="protein sequence ID" value="CAH1130783.1"/>
    <property type="molecule type" value="Genomic_DNA"/>
</dbReference>
<protein>
    <recommendedName>
        <fullName evidence="8">Exonuclease domain-containing protein</fullName>
    </recommendedName>
</protein>
<evidence type="ECO:0000313" key="9">
    <source>
        <dbReference type="EMBL" id="CAH1130783.1"/>
    </source>
</evidence>
<feature type="compositionally biased region" description="Basic and acidic residues" evidence="7">
    <location>
        <begin position="34"/>
        <end position="51"/>
    </location>
</feature>
<keyword evidence="3" id="KW-0540">Nuclease</keyword>
<feature type="region of interest" description="Disordered" evidence="7">
    <location>
        <begin position="60"/>
        <end position="110"/>
    </location>
</feature>
<dbReference type="InterPro" id="IPR036397">
    <property type="entry name" value="RNaseH_sf"/>
</dbReference>
<dbReference type="PANTHER" id="PTHR12801">
    <property type="entry name" value="RNA EXONUCLEASE REXO1 / RECO3 FAMILY MEMBER-RELATED"/>
    <property type="match status" value="1"/>
</dbReference>
<dbReference type="Pfam" id="PF00929">
    <property type="entry name" value="RNase_T"/>
    <property type="match status" value="1"/>
</dbReference>
<gene>
    <name evidence="9" type="ORF">CEUTPL_LOCUS9388</name>
</gene>
<dbReference type="Gene3D" id="3.30.420.10">
    <property type="entry name" value="Ribonuclease H-like superfamily/Ribonuclease H"/>
    <property type="match status" value="1"/>
</dbReference>
<organism evidence="9 10">
    <name type="scientific">Ceutorhynchus assimilis</name>
    <name type="common">cabbage seed weevil</name>
    <dbReference type="NCBI Taxonomy" id="467358"/>
    <lineage>
        <taxon>Eukaryota</taxon>
        <taxon>Metazoa</taxon>
        <taxon>Ecdysozoa</taxon>
        <taxon>Arthropoda</taxon>
        <taxon>Hexapoda</taxon>
        <taxon>Insecta</taxon>
        <taxon>Pterygota</taxon>
        <taxon>Neoptera</taxon>
        <taxon>Endopterygota</taxon>
        <taxon>Coleoptera</taxon>
        <taxon>Polyphaga</taxon>
        <taxon>Cucujiformia</taxon>
        <taxon>Curculionidae</taxon>
        <taxon>Ceutorhynchinae</taxon>
        <taxon>Ceutorhynchus</taxon>
    </lineage>
</organism>
<comment type="similarity">
    <text evidence="2">Belongs to the REXO1/REXO3 family.</text>
</comment>
<evidence type="ECO:0000256" key="6">
    <source>
        <dbReference type="ARBA" id="ARBA00023242"/>
    </source>
</evidence>
<feature type="domain" description="Exonuclease" evidence="8">
    <location>
        <begin position="348"/>
        <end position="508"/>
    </location>
</feature>
<keyword evidence="6" id="KW-0539">Nucleus</keyword>
<sequence length="662" mass="75350">MEFTSSEEMMTMLFALKIDQKTQVISLSTNKMKGPVEAKSTRKKQRLENKQKKMAALLDIAKLNENDREKGKTKTLRDSSEDSDDTPNKKIKTETVTHQPEVGPSGKPILSGKDYQELKKMLREKTSKITKCPKFWLRDLGENALLRHPLENRCPLFLSDIQHLLMYSQLGVHAPYSPARWCSLDKYNQLANVTVLVIENLSLYHYEAYQSHFPFLSLNFEHKLEIISPFSNNSDVVKELSLVPLSSTQMRKAITEYGSLEEAVRNSTEIVDTVNHFFPIMQDTKEEIYINNSNLPETDKFSRITLLLSGWQMVEENFPLPIKGLMERKYSDYVLTKKSYKSVTAHSPMMGIDCEMCKTTTGDLELTRISVVNEKHEIIYDTLVKPQNKIVDYLTRYSGINPKMMKNVTKRLADVQRELSALLPNDAILVGQSLSNDLHAVKMMHPYVIDTSVIYNLSGDRTRKTKLQILAREFLDMKIQMGTRGHCSSEDSLACLKLVQLKLTKHLYYGDAVMNSVYTEQRAYPDLGTANYATSMLKQCVKAGNAAHVVGVDDLADNYKFYFDKDGKDNGKIKCTKADSNRDVITHLCNGILLNNLNIGHIRIAEDQLTNDCHKVFQKLDRWISEMHHSAVQPSLLSVIFSGNKNGGNGVCCLQLKRDYIL</sequence>
<keyword evidence="10" id="KW-1185">Reference proteome</keyword>
<feature type="region of interest" description="Disordered" evidence="7">
    <location>
        <begin position="32"/>
        <end position="51"/>
    </location>
</feature>
<dbReference type="SUPFAM" id="SSF53098">
    <property type="entry name" value="Ribonuclease H-like"/>
    <property type="match status" value="1"/>
</dbReference>
<dbReference type="InterPro" id="IPR013520">
    <property type="entry name" value="Ribonucl_H"/>
</dbReference>
<name>A0A9P0DMK3_9CUCU</name>
<dbReference type="InterPro" id="IPR034922">
    <property type="entry name" value="REX1-like_exo"/>
</dbReference>
<dbReference type="PANTHER" id="PTHR12801:SF82">
    <property type="entry name" value="RNA EXONUCLEASE 5"/>
    <property type="match status" value="1"/>
</dbReference>
<dbReference type="OrthoDB" id="3996471at2759"/>
<evidence type="ECO:0000256" key="1">
    <source>
        <dbReference type="ARBA" id="ARBA00004123"/>
    </source>
</evidence>
<proteinExistence type="inferred from homology"/>
<dbReference type="Proteomes" id="UP001152799">
    <property type="component" value="Chromosome 5"/>
</dbReference>
<dbReference type="GO" id="GO:0005634">
    <property type="term" value="C:nucleus"/>
    <property type="evidence" value="ECO:0007669"/>
    <property type="project" value="UniProtKB-SubCell"/>
</dbReference>
<dbReference type="InterPro" id="IPR047021">
    <property type="entry name" value="REXO1/3/4-like"/>
</dbReference>
<evidence type="ECO:0000256" key="4">
    <source>
        <dbReference type="ARBA" id="ARBA00022801"/>
    </source>
</evidence>
<reference evidence="9" key="1">
    <citation type="submission" date="2022-01" db="EMBL/GenBank/DDBJ databases">
        <authorList>
            <person name="King R."/>
        </authorList>
    </citation>
    <scope>NUCLEOTIDE SEQUENCE</scope>
</reference>
<accession>A0A9P0DMK3</accession>
<comment type="subcellular location">
    <subcellularLocation>
        <location evidence="1">Nucleus</location>
    </subcellularLocation>
</comment>
<dbReference type="GO" id="GO:0004527">
    <property type="term" value="F:exonuclease activity"/>
    <property type="evidence" value="ECO:0007669"/>
    <property type="project" value="UniProtKB-KW"/>
</dbReference>
<evidence type="ECO:0000313" key="10">
    <source>
        <dbReference type="Proteomes" id="UP001152799"/>
    </source>
</evidence>